<dbReference type="AlphaFoldDB" id="A0AAN9RI86"/>
<name>A0AAN9RI86_PHACN</name>
<sequence>MRKPLEPSAILKDQFPNTKIHRCPPLSKERTTTEYRSTATYTRDNVAPHTAAPLTHLPYSQHFAFAPLREPSHHHRCVGRSRPTPQRPRDLEAHQLGLETLAAAAVKVLKETLAATVVLCSILHY</sequence>
<organism evidence="1 2">
    <name type="scientific">Phaseolus coccineus</name>
    <name type="common">Scarlet runner bean</name>
    <name type="synonym">Phaseolus multiflorus</name>
    <dbReference type="NCBI Taxonomy" id="3886"/>
    <lineage>
        <taxon>Eukaryota</taxon>
        <taxon>Viridiplantae</taxon>
        <taxon>Streptophyta</taxon>
        <taxon>Embryophyta</taxon>
        <taxon>Tracheophyta</taxon>
        <taxon>Spermatophyta</taxon>
        <taxon>Magnoliopsida</taxon>
        <taxon>eudicotyledons</taxon>
        <taxon>Gunneridae</taxon>
        <taxon>Pentapetalae</taxon>
        <taxon>rosids</taxon>
        <taxon>fabids</taxon>
        <taxon>Fabales</taxon>
        <taxon>Fabaceae</taxon>
        <taxon>Papilionoideae</taxon>
        <taxon>50 kb inversion clade</taxon>
        <taxon>NPAAA clade</taxon>
        <taxon>indigoferoid/millettioid clade</taxon>
        <taxon>Phaseoleae</taxon>
        <taxon>Phaseolus</taxon>
    </lineage>
</organism>
<accession>A0AAN9RI86</accession>
<keyword evidence="2" id="KW-1185">Reference proteome</keyword>
<gene>
    <name evidence="1" type="ORF">VNO80_07181</name>
</gene>
<dbReference type="EMBL" id="JAYMYR010000003">
    <property type="protein sequence ID" value="KAK7373761.1"/>
    <property type="molecule type" value="Genomic_DNA"/>
</dbReference>
<reference evidence="1 2" key="1">
    <citation type="submission" date="2024-01" db="EMBL/GenBank/DDBJ databases">
        <title>The genomes of 5 underutilized Papilionoideae crops provide insights into root nodulation and disease resistanc.</title>
        <authorList>
            <person name="Jiang F."/>
        </authorList>
    </citation>
    <scope>NUCLEOTIDE SEQUENCE [LARGE SCALE GENOMIC DNA]</scope>
    <source>
        <strain evidence="1">JINMINGXINNONG_FW02</strain>
        <tissue evidence="1">Leaves</tissue>
    </source>
</reference>
<protein>
    <submittedName>
        <fullName evidence="1">Uncharacterized protein</fullName>
    </submittedName>
</protein>
<comment type="caution">
    <text evidence="1">The sequence shown here is derived from an EMBL/GenBank/DDBJ whole genome shotgun (WGS) entry which is preliminary data.</text>
</comment>
<evidence type="ECO:0000313" key="1">
    <source>
        <dbReference type="EMBL" id="KAK7373761.1"/>
    </source>
</evidence>
<evidence type="ECO:0000313" key="2">
    <source>
        <dbReference type="Proteomes" id="UP001374584"/>
    </source>
</evidence>
<proteinExistence type="predicted"/>
<dbReference type="Proteomes" id="UP001374584">
    <property type="component" value="Unassembled WGS sequence"/>
</dbReference>